<evidence type="ECO:0000313" key="1">
    <source>
        <dbReference type="EMBL" id="RMX07300.1"/>
    </source>
</evidence>
<dbReference type="RefSeq" id="WP_122248651.1">
    <property type="nucleotide sequence ID" value="NZ_RDQK01000022.1"/>
</dbReference>
<dbReference type="SUPFAM" id="SSF53448">
    <property type="entry name" value="Nucleotide-diphospho-sugar transferases"/>
    <property type="match status" value="1"/>
</dbReference>
<dbReference type="Proteomes" id="UP000281171">
    <property type="component" value="Unassembled WGS sequence"/>
</dbReference>
<reference evidence="1 2" key="1">
    <citation type="submission" date="2018-10" db="EMBL/GenBank/DDBJ databases">
        <title>Comamonadaceae CDC group NO-1 genome sequencing and assembly.</title>
        <authorList>
            <person name="Bernier A.-M."/>
            <person name="Bernard K."/>
        </authorList>
    </citation>
    <scope>NUCLEOTIDE SEQUENCE [LARGE SCALE GENOMIC DNA]</scope>
    <source>
        <strain evidence="1 2">NML180581</strain>
    </source>
</reference>
<dbReference type="EMBL" id="RDQK01000022">
    <property type="protein sequence ID" value="RMX07300.1"/>
    <property type="molecule type" value="Genomic_DNA"/>
</dbReference>
<protein>
    <submittedName>
        <fullName evidence="1">Glycosyltransferase</fullName>
    </submittedName>
</protein>
<dbReference type="InterPro" id="IPR029044">
    <property type="entry name" value="Nucleotide-diphossugar_trans"/>
</dbReference>
<sequence>MPNALAAAPASPTAAPASPTARHVLCMKWGTKYGPEYVNRLYAMARRHLSGALRFICLTDDEQGIRSEVECFPIPELDWQRYPKQPDRAWKKLATFSPDLCERYGLRGTALFLDLDVVIVGALDPFFEQPGAFRIIHDYARPWKKRRITGNSSVYRFEIGAHPDVLEYFQQHVAQVQQRFRNEQAYLSDYLHRQGQLAYWPEGWCPSFKYHCIPTWPTNFWREPFIPEGAKVIVFHGECNPPDALAGRRNRRFRYIRPASWIQRDWIDVANQI</sequence>
<accession>A0A3M6QWB2</accession>
<name>A0A3M6QWB2_9BURK</name>
<gene>
    <name evidence="1" type="ORF">EBQ24_09400</name>
</gene>
<dbReference type="GO" id="GO:0016740">
    <property type="term" value="F:transferase activity"/>
    <property type="evidence" value="ECO:0007669"/>
    <property type="project" value="UniProtKB-KW"/>
</dbReference>
<proteinExistence type="predicted"/>
<dbReference type="AlphaFoldDB" id="A0A3M6QWB2"/>
<keyword evidence="1" id="KW-0808">Transferase</keyword>
<organism evidence="1 2">
    <name type="scientific">Allofranklinella schreckenbergeri</name>
    <dbReference type="NCBI Taxonomy" id="1076744"/>
    <lineage>
        <taxon>Bacteria</taxon>
        <taxon>Pseudomonadati</taxon>
        <taxon>Pseudomonadota</taxon>
        <taxon>Betaproteobacteria</taxon>
        <taxon>Burkholderiales</taxon>
        <taxon>Comamonadaceae</taxon>
        <taxon>Allofranklinella</taxon>
    </lineage>
</organism>
<comment type="caution">
    <text evidence="1">The sequence shown here is derived from an EMBL/GenBank/DDBJ whole genome shotgun (WGS) entry which is preliminary data.</text>
</comment>
<evidence type="ECO:0000313" key="2">
    <source>
        <dbReference type="Proteomes" id="UP000281171"/>
    </source>
</evidence>